<evidence type="ECO:0000259" key="7">
    <source>
        <dbReference type="PROSITE" id="PS50110"/>
    </source>
</evidence>
<evidence type="ECO:0000313" key="9">
    <source>
        <dbReference type="Proteomes" id="UP000248066"/>
    </source>
</evidence>
<dbReference type="EMBL" id="PDOF01000002">
    <property type="protein sequence ID" value="PYZ96862.1"/>
    <property type="molecule type" value="Genomic_DNA"/>
</dbReference>
<evidence type="ECO:0000256" key="4">
    <source>
        <dbReference type="PROSITE-ProRule" id="PRU00169"/>
    </source>
</evidence>
<dbReference type="InterPro" id="IPR018062">
    <property type="entry name" value="HTH_AraC-typ_CS"/>
</dbReference>
<dbReference type="PRINTS" id="PR00032">
    <property type="entry name" value="HTHARAC"/>
</dbReference>
<reference evidence="8 9" key="1">
    <citation type="submission" date="2017-10" db="EMBL/GenBank/DDBJ databases">
        <title>Bacillus sp. nov., a halophilic bacterium isolated from a Yangshapao Lake.</title>
        <authorList>
            <person name="Wang H."/>
        </authorList>
    </citation>
    <scope>NUCLEOTIDE SEQUENCE [LARGE SCALE GENOMIC DNA]</scope>
    <source>
        <strain evidence="8 9">YSP-3</strain>
    </source>
</reference>
<dbReference type="Proteomes" id="UP000248066">
    <property type="component" value="Unassembled WGS sequence"/>
</dbReference>
<dbReference type="PROSITE" id="PS00041">
    <property type="entry name" value="HTH_ARAC_FAMILY_1"/>
    <property type="match status" value="1"/>
</dbReference>
<evidence type="ECO:0000313" key="8">
    <source>
        <dbReference type="EMBL" id="PYZ96862.1"/>
    </source>
</evidence>
<dbReference type="InterPro" id="IPR018060">
    <property type="entry name" value="HTH_AraC"/>
</dbReference>
<dbReference type="SUPFAM" id="SSF52172">
    <property type="entry name" value="CheY-like"/>
    <property type="match status" value="1"/>
</dbReference>
<evidence type="ECO:0000256" key="1">
    <source>
        <dbReference type="ARBA" id="ARBA00023015"/>
    </source>
</evidence>
<evidence type="ECO:0000256" key="5">
    <source>
        <dbReference type="SAM" id="MobiDB-lite"/>
    </source>
</evidence>
<evidence type="ECO:0000259" key="6">
    <source>
        <dbReference type="PROSITE" id="PS01124"/>
    </source>
</evidence>
<dbReference type="GO" id="GO:0000160">
    <property type="term" value="P:phosphorelay signal transduction system"/>
    <property type="evidence" value="ECO:0007669"/>
    <property type="project" value="InterPro"/>
</dbReference>
<dbReference type="SUPFAM" id="SSF46689">
    <property type="entry name" value="Homeodomain-like"/>
    <property type="match status" value="1"/>
</dbReference>
<dbReference type="PROSITE" id="PS01124">
    <property type="entry name" value="HTH_ARAC_FAMILY_2"/>
    <property type="match status" value="1"/>
</dbReference>
<feature type="region of interest" description="Disordered" evidence="5">
    <location>
        <begin position="490"/>
        <end position="518"/>
    </location>
</feature>
<dbReference type="Gene3D" id="1.10.10.60">
    <property type="entry name" value="Homeodomain-like"/>
    <property type="match status" value="2"/>
</dbReference>
<dbReference type="InterPro" id="IPR020449">
    <property type="entry name" value="Tscrpt_reg_AraC-type_HTH"/>
</dbReference>
<sequence>MNTEINLFRTEVAFMAVSLLIADRDPEECRGIKWFAEHTPVDFVTIASAVSESDLIRRLHEQTYQMIILELDMFPGGVPDSVLSRIHAFPSVQIIATSAEATYEKAREALSLKALDLLIKPHSVTRLQALLSKGVRESRASLEEKHPEQDQNSTYDYKHLFTIEEGLPEPRAAAAFTSSSPDDVEALKDIVRSQLTGKHTSVLVMSSFVICLTEKIPDSLLADCRNIIDTFHEQTGGAAAGVVYTPESPRSAKIVYGQIKDMLHMPFYEGYHQLFSYTEPPEWKKTDPFLTPSEQREWIDMLIHGFTDQIKDWLYEHFLHMKKPYPEPKLVRTRLTSVLAQVRRYMRTYHLDTVENESAYQELYEDILSGPNVYKIVQNLHLFIQATIERVRRHQVALDPVERGILYMESRYWDPELTLEKVSTEAGRNPFYFSDQLSKVTGSGFRALLTSIRIREAKRLLTDHSLTIKEVAAGCGFHSPNYFSRKFKEKEGMSPKEYRKSAGISKEKELSYADKTSR</sequence>
<evidence type="ECO:0000256" key="2">
    <source>
        <dbReference type="ARBA" id="ARBA00023125"/>
    </source>
</evidence>
<gene>
    <name evidence="8" type="ORF">CR205_14385</name>
</gene>
<dbReference type="GO" id="GO:0043565">
    <property type="term" value="F:sequence-specific DNA binding"/>
    <property type="evidence" value="ECO:0007669"/>
    <property type="project" value="InterPro"/>
</dbReference>
<dbReference type="Pfam" id="PF00072">
    <property type="entry name" value="Response_reg"/>
    <property type="match status" value="1"/>
</dbReference>
<evidence type="ECO:0000256" key="3">
    <source>
        <dbReference type="ARBA" id="ARBA00023163"/>
    </source>
</evidence>
<dbReference type="PROSITE" id="PS50110">
    <property type="entry name" value="RESPONSE_REGULATORY"/>
    <property type="match status" value="1"/>
</dbReference>
<name>A0A2W0HIQ4_9BACI</name>
<keyword evidence="3" id="KW-0804">Transcription</keyword>
<proteinExistence type="predicted"/>
<dbReference type="InterPro" id="IPR001789">
    <property type="entry name" value="Sig_transdc_resp-reg_receiver"/>
</dbReference>
<comment type="caution">
    <text evidence="4">Lacks conserved residue(s) required for the propagation of feature annotation.</text>
</comment>
<keyword evidence="2" id="KW-0238">DNA-binding</keyword>
<accession>A0A2W0HIQ4</accession>
<keyword evidence="9" id="KW-1185">Reference proteome</keyword>
<dbReference type="SMART" id="SM00342">
    <property type="entry name" value="HTH_ARAC"/>
    <property type="match status" value="1"/>
</dbReference>
<organism evidence="8 9">
    <name type="scientific">Alteribacter lacisalsi</name>
    <dbReference type="NCBI Taxonomy" id="2045244"/>
    <lineage>
        <taxon>Bacteria</taxon>
        <taxon>Bacillati</taxon>
        <taxon>Bacillota</taxon>
        <taxon>Bacilli</taxon>
        <taxon>Bacillales</taxon>
        <taxon>Bacillaceae</taxon>
        <taxon>Alteribacter</taxon>
    </lineage>
</organism>
<dbReference type="PANTHER" id="PTHR43280:SF29">
    <property type="entry name" value="ARAC-FAMILY TRANSCRIPTIONAL REGULATOR"/>
    <property type="match status" value="1"/>
</dbReference>
<dbReference type="GO" id="GO:0003700">
    <property type="term" value="F:DNA-binding transcription factor activity"/>
    <property type="evidence" value="ECO:0007669"/>
    <property type="project" value="InterPro"/>
</dbReference>
<dbReference type="PANTHER" id="PTHR43280">
    <property type="entry name" value="ARAC-FAMILY TRANSCRIPTIONAL REGULATOR"/>
    <property type="match status" value="1"/>
</dbReference>
<dbReference type="Gene3D" id="3.40.50.2300">
    <property type="match status" value="1"/>
</dbReference>
<dbReference type="InterPro" id="IPR011006">
    <property type="entry name" value="CheY-like_superfamily"/>
</dbReference>
<dbReference type="Pfam" id="PF12833">
    <property type="entry name" value="HTH_18"/>
    <property type="match status" value="1"/>
</dbReference>
<protein>
    <submittedName>
        <fullName evidence="8">Uncharacterized protein</fullName>
    </submittedName>
</protein>
<dbReference type="AlphaFoldDB" id="A0A2W0HIQ4"/>
<feature type="domain" description="HTH araC/xylS-type" evidence="6">
    <location>
        <begin position="402"/>
        <end position="501"/>
    </location>
</feature>
<feature type="domain" description="Response regulatory" evidence="7">
    <location>
        <begin position="18"/>
        <end position="135"/>
    </location>
</feature>
<dbReference type="InterPro" id="IPR009057">
    <property type="entry name" value="Homeodomain-like_sf"/>
</dbReference>
<keyword evidence="1" id="KW-0805">Transcription regulation</keyword>
<comment type="caution">
    <text evidence="8">The sequence shown here is derived from an EMBL/GenBank/DDBJ whole genome shotgun (WGS) entry which is preliminary data.</text>
</comment>